<protein>
    <submittedName>
        <fullName evidence="2">Uncharacterized protein</fullName>
    </submittedName>
</protein>
<sequence>MWRSFGNAARKAAVCLNGSSGHGRSAISQAATSGSGTTVSDPPPPPPPPAEKSHFGGLKDEDSIWRELSSHLSTPASLDGFTWKQCLWFGLCV</sequence>
<gene>
    <name evidence="2" type="ORF">CSSPTR1EN2_LOCUS4921</name>
</gene>
<evidence type="ECO:0000313" key="2">
    <source>
        <dbReference type="EMBL" id="CAK9199407.1"/>
    </source>
</evidence>
<reference evidence="2" key="1">
    <citation type="submission" date="2024-02" db="EMBL/GenBank/DDBJ databases">
        <authorList>
            <consortium name="ELIXIR-Norway"/>
            <consortium name="Elixir Norway"/>
        </authorList>
    </citation>
    <scope>NUCLEOTIDE SEQUENCE</scope>
</reference>
<evidence type="ECO:0000313" key="3">
    <source>
        <dbReference type="Proteomes" id="UP001497512"/>
    </source>
</evidence>
<keyword evidence="3" id="KW-1185">Reference proteome</keyword>
<name>A0ABP0TL72_9BRYO</name>
<dbReference type="EMBL" id="OZ019904">
    <property type="protein sequence ID" value="CAK9199407.1"/>
    <property type="molecule type" value="Genomic_DNA"/>
</dbReference>
<feature type="compositionally biased region" description="Polar residues" evidence="1">
    <location>
        <begin position="26"/>
        <end position="40"/>
    </location>
</feature>
<feature type="compositionally biased region" description="Pro residues" evidence="1">
    <location>
        <begin position="41"/>
        <end position="50"/>
    </location>
</feature>
<accession>A0ABP0TL72</accession>
<feature type="region of interest" description="Disordered" evidence="1">
    <location>
        <begin position="18"/>
        <end position="58"/>
    </location>
</feature>
<dbReference type="Proteomes" id="UP001497512">
    <property type="component" value="Chromosome 12"/>
</dbReference>
<evidence type="ECO:0000256" key="1">
    <source>
        <dbReference type="SAM" id="MobiDB-lite"/>
    </source>
</evidence>
<organism evidence="2 3">
    <name type="scientific">Sphagnum troendelagicum</name>
    <dbReference type="NCBI Taxonomy" id="128251"/>
    <lineage>
        <taxon>Eukaryota</taxon>
        <taxon>Viridiplantae</taxon>
        <taxon>Streptophyta</taxon>
        <taxon>Embryophyta</taxon>
        <taxon>Bryophyta</taxon>
        <taxon>Sphagnophytina</taxon>
        <taxon>Sphagnopsida</taxon>
        <taxon>Sphagnales</taxon>
        <taxon>Sphagnaceae</taxon>
        <taxon>Sphagnum</taxon>
    </lineage>
</organism>
<proteinExistence type="predicted"/>